<evidence type="ECO:0000313" key="2">
    <source>
        <dbReference type="Proteomes" id="UP001157946"/>
    </source>
</evidence>
<dbReference type="RefSeq" id="WP_284724197.1">
    <property type="nucleotide sequence ID" value="NZ_FXTU01000003.1"/>
</dbReference>
<dbReference type="EMBL" id="FXTU01000003">
    <property type="protein sequence ID" value="SMP17727.1"/>
    <property type="molecule type" value="Genomic_DNA"/>
</dbReference>
<accession>A0AA45WNK9</accession>
<keyword evidence="2" id="KW-1185">Reference proteome</keyword>
<name>A0AA45WNK9_9BACL</name>
<reference evidence="1" key="1">
    <citation type="submission" date="2017-05" db="EMBL/GenBank/DDBJ databases">
        <authorList>
            <person name="Varghese N."/>
            <person name="Submissions S."/>
        </authorList>
    </citation>
    <scope>NUCLEOTIDE SEQUENCE</scope>
    <source>
        <strain evidence="1">DSM 45262</strain>
    </source>
</reference>
<evidence type="ECO:0000313" key="1">
    <source>
        <dbReference type="EMBL" id="SMP17727.1"/>
    </source>
</evidence>
<sequence>MGMRDGNVLSDEDMMYGWLCCDRCGNVMPPEWMRAVQNTVNQVIQAYYRLPVERRSGIRILELIGRYWRVDAKLFESEYHYHEVLLKTTDHLMQYLLNDHRADPPVFLFEELHAFIKELDLSLQLNLHVVHWSPDSLNIKKYVVSDNPYVLDAFKHIISVFCHRGMLSFPEKIAVINLLNGSQKTVEIEQDLQKSLDYLRLTKTSLQENGFFLPG</sequence>
<gene>
    <name evidence="1" type="ORF">SAMN06265361_10377</name>
</gene>
<organism evidence="1 2">
    <name type="scientific">Laceyella tengchongensis</name>
    <dbReference type="NCBI Taxonomy" id="574699"/>
    <lineage>
        <taxon>Bacteria</taxon>
        <taxon>Bacillati</taxon>
        <taxon>Bacillota</taxon>
        <taxon>Bacilli</taxon>
        <taxon>Bacillales</taxon>
        <taxon>Thermoactinomycetaceae</taxon>
        <taxon>Laceyella</taxon>
    </lineage>
</organism>
<proteinExistence type="predicted"/>
<protein>
    <submittedName>
        <fullName evidence="1">Uncharacterized protein</fullName>
    </submittedName>
</protein>
<dbReference type="Proteomes" id="UP001157946">
    <property type="component" value="Unassembled WGS sequence"/>
</dbReference>
<comment type="caution">
    <text evidence="1">The sequence shown here is derived from an EMBL/GenBank/DDBJ whole genome shotgun (WGS) entry which is preliminary data.</text>
</comment>
<dbReference type="AlphaFoldDB" id="A0AA45WNK9"/>